<feature type="compositionally biased region" description="Low complexity" evidence="1">
    <location>
        <begin position="254"/>
        <end position="275"/>
    </location>
</feature>
<sequence length="598" mass="68141">MLTIYSQICGLFLLLFSGNFIKEFTAISSPASVKLFSRGSDKPYEVNARKCRAGVFLLEPTEYHCACITGIWGFYTKYCKKPMLIIGGDKYCFKLGKVKISQVITFGNPKYPFEQSLSHFREDFKVMTKVFRTDDDTVDIDSMSAFLSVTNKPWTIKGNTGDKLCLNATSDERRVFCRFDLSHGIIEDWLEITDVQRGCYSSRVKNADFCDEIHPPNDEALCKDDPSTPVTARTTTVKPGEQDPDVQPPTIPGTSATTEIASTSEAPTSTELPPSDSYCKTGVSSEDIRDYWNHPSQCPRSITELVLTDQLKRFAIHKLNKQIRTRQLSLEQTEELVEIQQNLLKITCPAAAVPPEVITVLTEAFVLFLRDDFFYGVDETESSLYERIIFSLRTCLKRAKPFEFLGIMDECNSSLILKEVVLEGQPMKIVIDAEQSWRNYELIIESGWKMFLNAHSYCYEDFLRQNDHHAYSIRMMQLFSNSIYEKWIQPLSTYALYKYIIPNANDLEAIMDNLDACVGALTFNIKCPVWISRSSSKSDSPSQPVDRISNPTRKKRSIWINHIQTNREETEIWNGAAHCLQSPEDPSYRLGFGRCAHP</sequence>
<evidence type="ECO:0000256" key="2">
    <source>
        <dbReference type="SAM" id="SignalP"/>
    </source>
</evidence>
<feature type="region of interest" description="Disordered" evidence="1">
    <location>
        <begin position="220"/>
        <end position="279"/>
    </location>
</feature>
<keyword evidence="2" id="KW-0732">Signal</keyword>
<comment type="caution">
    <text evidence="3">The sequence shown here is derived from an EMBL/GenBank/DDBJ whole genome shotgun (WGS) entry which is preliminary data.</text>
</comment>
<proteinExistence type="predicted"/>
<dbReference type="Proteomes" id="UP000708208">
    <property type="component" value="Unassembled WGS sequence"/>
</dbReference>
<organism evidence="3 4">
    <name type="scientific">Allacma fusca</name>
    <dbReference type="NCBI Taxonomy" id="39272"/>
    <lineage>
        <taxon>Eukaryota</taxon>
        <taxon>Metazoa</taxon>
        <taxon>Ecdysozoa</taxon>
        <taxon>Arthropoda</taxon>
        <taxon>Hexapoda</taxon>
        <taxon>Collembola</taxon>
        <taxon>Symphypleona</taxon>
        <taxon>Sminthuridae</taxon>
        <taxon>Allacma</taxon>
    </lineage>
</organism>
<feature type="chain" id="PRO_5035185332" evidence="2">
    <location>
        <begin position="27"/>
        <end position="598"/>
    </location>
</feature>
<keyword evidence="4" id="KW-1185">Reference proteome</keyword>
<reference evidence="3" key="1">
    <citation type="submission" date="2021-06" db="EMBL/GenBank/DDBJ databases">
        <authorList>
            <person name="Hodson N. C."/>
            <person name="Mongue J. A."/>
            <person name="Jaron S. K."/>
        </authorList>
    </citation>
    <scope>NUCLEOTIDE SEQUENCE</scope>
</reference>
<feature type="signal peptide" evidence="2">
    <location>
        <begin position="1"/>
        <end position="26"/>
    </location>
</feature>
<feature type="compositionally biased region" description="Polar residues" evidence="1">
    <location>
        <begin position="228"/>
        <end position="237"/>
    </location>
</feature>
<dbReference type="EMBL" id="CAJVCH010569858">
    <property type="protein sequence ID" value="CAG7833380.1"/>
    <property type="molecule type" value="Genomic_DNA"/>
</dbReference>
<evidence type="ECO:0000313" key="3">
    <source>
        <dbReference type="EMBL" id="CAG7833380.1"/>
    </source>
</evidence>
<dbReference type="AlphaFoldDB" id="A0A8J2LFW0"/>
<accession>A0A8J2LFW0</accession>
<protein>
    <submittedName>
        <fullName evidence="3">Uncharacterized protein</fullName>
    </submittedName>
</protein>
<evidence type="ECO:0000256" key="1">
    <source>
        <dbReference type="SAM" id="MobiDB-lite"/>
    </source>
</evidence>
<name>A0A8J2LFW0_9HEXA</name>
<evidence type="ECO:0000313" key="4">
    <source>
        <dbReference type="Proteomes" id="UP000708208"/>
    </source>
</evidence>
<gene>
    <name evidence="3" type="ORF">AFUS01_LOCUS43012</name>
</gene>